<dbReference type="AlphaFoldDB" id="A0A401ZGP8"/>
<proteinExistence type="predicted"/>
<protein>
    <recommendedName>
        <fullName evidence="4">Gluconate 2-dehydrogenase subunit 3 family protein</fullName>
    </recommendedName>
</protein>
<organism evidence="2 3">
    <name type="scientific">Dictyobacter aurantiacus</name>
    <dbReference type="NCBI Taxonomy" id="1936993"/>
    <lineage>
        <taxon>Bacteria</taxon>
        <taxon>Bacillati</taxon>
        <taxon>Chloroflexota</taxon>
        <taxon>Ktedonobacteria</taxon>
        <taxon>Ktedonobacterales</taxon>
        <taxon>Dictyobacteraceae</taxon>
        <taxon>Dictyobacter</taxon>
    </lineage>
</organism>
<dbReference type="EMBL" id="BIFQ01000001">
    <property type="protein sequence ID" value="GCE06037.1"/>
    <property type="molecule type" value="Genomic_DNA"/>
</dbReference>
<accession>A0A401ZGP8</accession>
<comment type="caution">
    <text evidence="2">The sequence shown here is derived from an EMBL/GenBank/DDBJ whole genome shotgun (WGS) entry which is preliminary data.</text>
</comment>
<evidence type="ECO:0000313" key="2">
    <source>
        <dbReference type="EMBL" id="GCE06037.1"/>
    </source>
</evidence>
<feature type="region of interest" description="Disordered" evidence="1">
    <location>
        <begin position="236"/>
        <end position="268"/>
    </location>
</feature>
<evidence type="ECO:0000256" key="1">
    <source>
        <dbReference type="SAM" id="MobiDB-lite"/>
    </source>
</evidence>
<dbReference type="RefSeq" id="WP_126597022.1">
    <property type="nucleotide sequence ID" value="NZ_BIFQ01000001.1"/>
</dbReference>
<feature type="compositionally biased region" description="Polar residues" evidence="1">
    <location>
        <begin position="259"/>
        <end position="268"/>
    </location>
</feature>
<dbReference type="Proteomes" id="UP000287224">
    <property type="component" value="Unassembled WGS sequence"/>
</dbReference>
<feature type="compositionally biased region" description="Basic and acidic residues" evidence="1">
    <location>
        <begin position="1"/>
        <end position="22"/>
    </location>
</feature>
<dbReference type="Pfam" id="PF13618">
    <property type="entry name" value="Gluconate_2-dh3"/>
    <property type="match status" value="1"/>
</dbReference>
<dbReference type="InterPro" id="IPR027056">
    <property type="entry name" value="Gluconate_2DH_su3"/>
</dbReference>
<sequence>MKIRDNARKDEQQRDAGRDRWPVDGTTGQPLEPRAQPGYYPGYHTLSQQAFWDEATRKVVLARVHDVPPIRFFSPEEARLMQAICDRLLPQDDRDEEHRIPLVNYIDTRLYHRRIDGYRYEDMPPDHEAHRLGLQAIETIARHMYDRSFVDLGQGEQDAVLQTIHDTNPPAAQDIWQRMSVQRFWMLLMQDVVDAYYAHPYAWDEIGFGGPAYPRGYMRLEGGKPEPWEVEEQRYEWRAPDEALSDTYRPVGGPGGHKQQPSGQEGTH</sequence>
<evidence type="ECO:0008006" key="4">
    <source>
        <dbReference type="Google" id="ProtNLM"/>
    </source>
</evidence>
<evidence type="ECO:0000313" key="3">
    <source>
        <dbReference type="Proteomes" id="UP000287224"/>
    </source>
</evidence>
<feature type="region of interest" description="Disordered" evidence="1">
    <location>
        <begin position="1"/>
        <end position="40"/>
    </location>
</feature>
<name>A0A401ZGP8_9CHLR</name>
<dbReference type="OrthoDB" id="63962at2"/>
<keyword evidence="3" id="KW-1185">Reference proteome</keyword>
<reference evidence="3" key="1">
    <citation type="submission" date="2018-12" db="EMBL/GenBank/DDBJ databases">
        <title>Tengunoibacter tsumagoiensis gen. nov., sp. nov., Dictyobacter kobayashii sp. nov., D. alpinus sp. nov., and D. joshuensis sp. nov. and description of Dictyobacteraceae fam. nov. within the order Ktedonobacterales isolated from Tengu-no-mugimeshi.</title>
        <authorList>
            <person name="Wang C.M."/>
            <person name="Zheng Y."/>
            <person name="Sakai Y."/>
            <person name="Toyoda A."/>
            <person name="Minakuchi Y."/>
            <person name="Abe K."/>
            <person name="Yokota A."/>
            <person name="Yabe S."/>
        </authorList>
    </citation>
    <scope>NUCLEOTIDE SEQUENCE [LARGE SCALE GENOMIC DNA]</scope>
    <source>
        <strain evidence="3">S-27</strain>
    </source>
</reference>
<gene>
    <name evidence="2" type="ORF">KDAU_33660</name>
</gene>